<accession>A0ABP7JZ08</accession>
<dbReference type="Proteomes" id="UP001501563">
    <property type="component" value="Unassembled WGS sequence"/>
</dbReference>
<proteinExistence type="inferred from homology"/>
<comment type="caution">
    <text evidence="11">The sequence shown here is derived from an EMBL/GenBank/DDBJ whole genome shotgun (WGS) entry which is preliminary data.</text>
</comment>
<evidence type="ECO:0000313" key="12">
    <source>
        <dbReference type="Proteomes" id="UP001501563"/>
    </source>
</evidence>
<dbReference type="InterPro" id="IPR011008">
    <property type="entry name" value="Dimeric_a/b-barrel"/>
</dbReference>
<dbReference type="PROSITE" id="PS51404">
    <property type="entry name" value="DYP_PEROXIDASE"/>
    <property type="match status" value="1"/>
</dbReference>
<evidence type="ECO:0000259" key="10">
    <source>
        <dbReference type="Pfam" id="PF20628"/>
    </source>
</evidence>
<evidence type="ECO:0000256" key="5">
    <source>
        <dbReference type="ARBA" id="ARBA00022729"/>
    </source>
</evidence>
<feature type="domain" description="Dyp-type peroxidase N-terminal" evidence="9">
    <location>
        <begin position="72"/>
        <end position="224"/>
    </location>
</feature>
<keyword evidence="7" id="KW-0408">Iron</keyword>
<dbReference type="PANTHER" id="PTHR30521">
    <property type="entry name" value="DEFERROCHELATASE/PEROXIDASE"/>
    <property type="match status" value="1"/>
</dbReference>
<evidence type="ECO:0000256" key="1">
    <source>
        <dbReference type="ARBA" id="ARBA00001970"/>
    </source>
</evidence>
<keyword evidence="12" id="KW-1185">Reference proteome</keyword>
<dbReference type="InterPro" id="IPR048328">
    <property type="entry name" value="Dyp_perox_C"/>
</dbReference>
<evidence type="ECO:0000313" key="11">
    <source>
        <dbReference type="EMBL" id="GAA3860179.1"/>
    </source>
</evidence>
<comment type="similarity">
    <text evidence="8">Belongs to the DyP-type peroxidase family.</text>
</comment>
<evidence type="ECO:0000259" key="9">
    <source>
        <dbReference type="Pfam" id="PF04261"/>
    </source>
</evidence>
<dbReference type="InterPro" id="IPR048327">
    <property type="entry name" value="Dyp_perox_N"/>
</dbReference>
<organism evidence="11 12">
    <name type="scientific">Streptomyces lannensis</name>
    <dbReference type="NCBI Taxonomy" id="766498"/>
    <lineage>
        <taxon>Bacteria</taxon>
        <taxon>Bacillati</taxon>
        <taxon>Actinomycetota</taxon>
        <taxon>Actinomycetes</taxon>
        <taxon>Kitasatosporales</taxon>
        <taxon>Streptomycetaceae</taxon>
        <taxon>Streptomyces</taxon>
    </lineage>
</organism>
<dbReference type="SUPFAM" id="SSF54909">
    <property type="entry name" value="Dimeric alpha+beta barrel"/>
    <property type="match status" value="1"/>
</dbReference>
<dbReference type="GO" id="GO:0004601">
    <property type="term" value="F:peroxidase activity"/>
    <property type="evidence" value="ECO:0007669"/>
    <property type="project" value="UniProtKB-KW"/>
</dbReference>
<dbReference type="InterPro" id="IPR006311">
    <property type="entry name" value="TAT_signal"/>
</dbReference>
<gene>
    <name evidence="11" type="ORF">GCM10022207_24770</name>
</gene>
<dbReference type="Pfam" id="PF20628">
    <property type="entry name" value="Dyp_perox_C"/>
    <property type="match status" value="1"/>
</dbReference>
<keyword evidence="2 11" id="KW-0575">Peroxidase</keyword>
<feature type="domain" description="Dyp-type peroxidase C-terminal" evidence="10">
    <location>
        <begin position="234"/>
        <end position="418"/>
    </location>
</feature>
<evidence type="ECO:0000256" key="2">
    <source>
        <dbReference type="ARBA" id="ARBA00022559"/>
    </source>
</evidence>
<dbReference type="InterPro" id="IPR006314">
    <property type="entry name" value="Dyp_peroxidase"/>
</dbReference>
<dbReference type="NCBIfam" id="TIGR01413">
    <property type="entry name" value="Dyp_perox_fam"/>
    <property type="match status" value="1"/>
</dbReference>
<evidence type="ECO:0000256" key="4">
    <source>
        <dbReference type="ARBA" id="ARBA00022723"/>
    </source>
</evidence>
<dbReference type="PANTHER" id="PTHR30521:SF4">
    <property type="entry name" value="DEFERROCHELATASE"/>
    <property type="match status" value="1"/>
</dbReference>
<dbReference type="EMBL" id="BAAAZA010000006">
    <property type="protein sequence ID" value="GAA3860179.1"/>
    <property type="molecule type" value="Genomic_DNA"/>
</dbReference>
<sequence>MTEESSPALEREWSGDGCPAGPFARRSFLHAAAAGLAGATAGTALGDREAQADTPVAVAARAGAVPFEGRHQAGIATPPQQDAIFLSCDVTADDSDGLTDLFRTLTDRARFLTAGGTPPKVPPDSVPSDNGIVGPTVEPDNLTLTLSLGASLFDDRYGLASRKPVQLVTMQPFIHDELNSSICHGDLLIQICADHRDTTVHAMVDILNSTKGAMKLRWRLDGLRNPPRHDRVRRDWFGFKHGITNPDTADTGRMDQVVWTQPKSAEPDWAAGGTYHVVRIVHFFIDAWQKVPVAQQERILGRRKVSGAPVYATSDDASDRMVPVYTNDPQGLLTPINSHIRLANPQTPETAATSAVLRRGYDYDHGLDARELDLGHAFVSFQRELNTYIAMQTRLEAEALVPYISPRGGGYFFAVPGVRDEHDYFASGLLT</sequence>
<dbReference type="RefSeq" id="WP_331263568.1">
    <property type="nucleotide sequence ID" value="NZ_BAAAZA010000006.1"/>
</dbReference>
<reference evidence="12" key="1">
    <citation type="journal article" date="2019" name="Int. J. Syst. Evol. Microbiol.">
        <title>The Global Catalogue of Microorganisms (GCM) 10K type strain sequencing project: providing services to taxonomists for standard genome sequencing and annotation.</title>
        <authorList>
            <consortium name="The Broad Institute Genomics Platform"/>
            <consortium name="The Broad Institute Genome Sequencing Center for Infectious Disease"/>
            <person name="Wu L."/>
            <person name="Ma J."/>
        </authorList>
    </citation>
    <scope>NUCLEOTIDE SEQUENCE [LARGE SCALE GENOMIC DNA]</scope>
    <source>
        <strain evidence="12">JCM 16578</strain>
    </source>
</reference>
<keyword evidence="5" id="KW-0732">Signal</keyword>
<dbReference type="Pfam" id="PF04261">
    <property type="entry name" value="Dyp_perox_N"/>
    <property type="match status" value="1"/>
</dbReference>
<evidence type="ECO:0000256" key="3">
    <source>
        <dbReference type="ARBA" id="ARBA00022617"/>
    </source>
</evidence>
<name>A0ABP7JZ08_9ACTN</name>
<evidence type="ECO:0000256" key="8">
    <source>
        <dbReference type="ARBA" id="ARBA00025737"/>
    </source>
</evidence>
<keyword evidence="6" id="KW-0560">Oxidoreductase</keyword>
<dbReference type="PROSITE" id="PS51318">
    <property type="entry name" value="TAT"/>
    <property type="match status" value="1"/>
</dbReference>
<keyword evidence="3" id="KW-0349">Heme</keyword>
<protein>
    <submittedName>
        <fullName evidence="11">Dyp-type peroxidase</fullName>
    </submittedName>
</protein>
<keyword evidence="4" id="KW-0479">Metal-binding</keyword>
<comment type="cofactor">
    <cofactor evidence="1">
        <name>heme b</name>
        <dbReference type="ChEBI" id="CHEBI:60344"/>
    </cofactor>
</comment>
<evidence type="ECO:0000256" key="6">
    <source>
        <dbReference type="ARBA" id="ARBA00023002"/>
    </source>
</evidence>
<evidence type="ECO:0000256" key="7">
    <source>
        <dbReference type="ARBA" id="ARBA00023004"/>
    </source>
</evidence>